<evidence type="ECO:0000256" key="1">
    <source>
        <dbReference type="ARBA" id="ARBA00022679"/>
    </source>
</evidence>
<keyword evidence="5" id="KW-1185">Reference proteome</keyword>
<dbReference type="GO" id="GO:0016757">
    <property type="term" value="F:glycosyltransferase activity"/>
    <property type="evidence" value="ECO:0007669"/>
    <property type="project" value="InterPro"/>
</dbReference>
<evidence type="ECO:0000313" key="4">
    <source>
        <dbReference type="EMBL" id="GLK81209.1"/>
    </source>
</evidence>
<dbReference type="SUPFAM" id="SSF53756">
    <property type="entry name" value="UDP-Glycosyltransferase/glycogen phosphorylase"/>
    <property type="match status" value="1"/>
</dbReference>
<dbReference type="PANTHER" id="PTHR46401:SF2">
    <property type="entry name" value="GLYCOSYLTRANSFERASE WBBK-RELATED"/>
    <property type="match status" value="1"/>
</dbReference>
<dbReference type="GO" id="GO:0009103">
    <property type="term" value="P:lipopolysaccharide biosynthetic process"/>
    <property type="evidence" value="ECO:0007669"/>
    <property type="project" value="TreeGrafter"/>
</dbReference>
<dbReference type="EMBL" id="BSFL01000003">
    <property type="protein sequence ID" value="GLK81209.1"/>
    <property type="molecule type" value="Genomic_DNA"/>
</dbReference>
<dbReference type="RefSeq" id="WP_271201673.1">
    <property type="nucleotide sequence ID" value="NZ_BSFL01000003.1"/>
</dbReference>
<reference evidence="4" key="1">
    <citation type="journal article" date="2014" name="Int. J. Syst. Evol. Microbiol.">
        <title>Complete genome sequence of Corynebacterium casei LMG S-19264T (=DSM 44701T), isolated from a smear-ripened cheese.</title>
        <authorList>
            <consortium name="US DOE Joint Genome Institute (JGI-PGF)"/>
            <person name="Walter F."/>
            <person name="Albersmeier A."/>
            <person name="Kalinowski J."/>
            <person name="Ruckert C."/>
        </authorList>
    </citation>
    <scope>NUCLEOTIDE SEQUENCE</scope>
    <source>
        <strain evidence="4">VKM B-2748</strain>
    </source>
</reference>
<dbReference type="InterPro" id="IPR028098">
    <property type="entry name" value="Glyco_trans_4-like_N"/>
</dbReference>
<dbReference type="InterPro" id="IPR023986">
    <property type="entry name" value="GlycosylTfrase_MSMEG0565"/>
</dbReference>
<organism evidence="4 5">
    <name type="scientific">Methylopila turkensis</name>
    <dbReference type="NCBI Taxonomy" id="1437816"/>
    <lineage>
        <taxon>Bacteria</taxon>
        <taxon>Pseudomonadati</taxon>
        <taxon>Pseudomonadota</taxon>
        <taxon>Alphaproteobacteria</taxon>
        <taxon>Hyphomicrobiales</taxon>
        <taxon>Methylopilaceae</taxon>
        <taxon>Methylopila</taxon>
    </lineage>
</organism>
<gene>
    <name evidence="4" type="ORF">GCM10008174_29500</name>
</gene>
<proteinExistence type="predicted"/>
<feature type="domain" description="Glycosyltransferase subfamily 4-like N-terminal" evidence="3">
    <location>
        <begin position="19"/>
        <end position="176"/>
    </location>
</feature>
<evidence type="ECO:0000313" key="5">
    <source>
        <dbReference type="Proteomes" id="UP001143309"/>
    </source>
</evidence>
<dbReference type="Proteomes" id="UP001143309">
    <property type="component" value="Unassembled WGS sequence"/>
</dbReference>
<accession>A0A9W6JRW9</accession>
<name>A0A9W6JRW9_9HYPH</name>
<keyword evidence="1 4" id="KW-0808">Transferase</keyword>
<feature type="domain" description="Glycosyl transferase family 1" evidence="2">
    <location>
        <begin position="199"/>
        <end position="357"/>
    </location>
</feature>
<dbReference type="AlphaFoldDB" id="A0A9W6JRW9"/>
<dbReference type="Pfam" id="PF00534">
    <property type="entry name" value="Glycos_transf_1"/>
    <property type="match status" value="1"/>
</dbReference>
<reference evidence="4" key="2">
    <citation type="submission" date="2023-01" db="EMBL/GenBank/DDBJ databases">
        <authorList>
            <person name="Sun Q."/>
            <person name="Evtushenko L."/>
        </authorList>
    </citation>
    <scope>NUCLEOTIDE SEQUENCE</scope>
    <source>
        <strain evidence="4">VKM B-2748</strain>
    </source>
</reference>
<dbReference type="CDD" id="cd03801">
    <property type="entry name" value="GT4_PimA-like"/>
    <property type="match status" value="1"/>
</dbReference>
<dbReference type="InterPro" id="IPR001296">
    <property type="entry name" value="Glyco_trans_1"/>
</dbReference>
<dbReference type="PANTHER" id="PTHR46401">
    <property type="entry name" value="GLYCOSYLTRANSFERASE WBBK-RELATED"/>
    <property type="match status" value="1"/>
</dbReference>
<dbReference type="Pfam" id="PF13439">
    <property type="entry name" value="Glyco_transf_4"/>
    <property type="match status" value="1"/>
</dbReference>
<dbReference type="NCBIfam" id="TIGR04047">
    <property type="entry name" value="MSMEG_0565_glyc"/>
    <property type="match status" value="1"/>
</dbReference>
<comment type="caution">
    <text evidence="4">The sequence shown here is derived from an EMBL/GenBank/DDBJ whole genome shotgun (WGS) entry which is preliminary data.</text>
</comment>
<protein>
    <submittedName>
        <fullName evidence="4">Glycosyl transferase family 1</fullName>
    </submittedName>
</protein>
<evidence type="ECO:0000259" key="2">
    <source>
        <dbReference type="Pfam" id="PF00534"/>
    </source>
</evidence>
<sequence>MSAARPSRVALLCHSVNPRGGVVHALELATALAALGHEPVVHAPDPDGRGFFRTTTFETVSVPASRVDGGVTDMVLARIADYRRHFERPAARRFDVFHAQDGISGNALADLKAAGLIPAFARTVHHLDPFADPKLDALQSRSVSAADAAFTVSEMWRTVVRQRFGLAATIVGNGVDGRRFRPEPDGREAALAARLGLGGGPVILSVGGVEERKNTRRILAAFLQVRRMHDRAQLVIAGGASLLDHDAYRAGFDIDLAAAGLADGDVILTGPLPDADMPALYRLADALAFPSLREGFGLVALEALASGVPAVVSRLTPFTEHFEDGDVAWCDPLKPGSIADALMIALAEPSRSRLAKRGPVAAARMGWGAVARAHLDVYAALPKEAAHA</sequence>
<dbReference type="Gene3D" id="3.40.50.2000">
    <property type="entry name" value="Glycogen Phosphorylase B"/>
    <property type="match status" value="2"/>
</dbReference>
<evidence type="ECO:0000259" key="3">
    <source>
        <dbReference type="Pfam" id="PF13439"/>
    </source>
</evidence>